<proteinExistence type="predicted"/>
<evidence type="ECO:0000256" key="3">
    <source>
        <dbReference type="ARBA" id="ARBA00022806"/>
    </source>
</evidence>
<dbReference type="Pfam" id="PF13087">
    <property type="entry name" value="AAA_12"/>
    <property type="match status" value="1"/>
</dbReference>
<sequence>MKNRHHNSGQVFRISGVLQFEEEINISSICDSGYDAGKACLIQLKRISEQKHVDNVHCIYGHFVYCKPVPCLYNQKKCSEIDTQTEQFCLKDLFRETEHCVACTPKRKLFRNVDEVIDFFKRFWDSPNGKIMGNVLLKGHEYREVRAVSNVPEFKNPSGASLTINQKRASIVMAFSYPVTIIEAPAGTGKAQTIASAALSKLMDFQLIVCNTNSAAEAVIARLRKWYHEDGKIIRLKSTVAFVRFPDIYNCGEGYWYNKIMAEKMNDVGVIEAFLIKSYIDARNEFRDPANKITDCNTDWQFFDKLEHAARKLVSKRKAITSLIHDTFTCSIYVCTIDYAVLHLKKKFPRLVFNKIFFDEGSQVRLCDVLLILAMYPYSAFSILGDTKQLPPFIEYNVALTKEEKILSKNAMIGLKNDIYATTITLNVNFKSHPEIVALGSKIFYNRRLEAHLEENDPALRIAKIYFILKSVAQINTLRKAVFAELEKLENKAFLINLFSIKESEFKAADFGCPIDTVDAFQGEEKDFIIIATLRSTVREDDFDTDFLQDPRRICVALTRAKIFFTIFGDSDLMGTATCWKEIVADPRNKKCIYEFNDSVLDAIFTKPIDL</sequence>
<dbReference type="GO" id="GO:0043139">
    <property type="term" value="F:5'-3' DNA helicase activity"/>
    <property type="evidence" value="ECO:0007669"/>
    <property type="project" value="TreeGrafter"/>
</dbReference>
<dbReference type="AlphaFoldDB" id="A0A0N4ZTW8"/>
<keyword evidence="6" id="KW-1185">Reference proteome</keyword>
<dbReference type="Gene3D" id="3.40.50.300">
    <property type="entry name" value="P-loop containing nucleotide triphosphate hydrolases"/>
    <property type="match status" value="2"/>
</dbReference>
<evidence type="ECO:0000259" key="5">
    <source>
        <dbReference type="Pfam" id="PF13087"/>
    </source>
</evidence>
<dbReference type="InterPro" id="IPR041679">
    <property type="entry name" value="DNA2/NAM7-like_C"/>
</dbReference>
<evidence type="ECO:0000256" key="4">
    <source>
        <dbReference type="ARBA" id="ARBA00022840"/>
    </source>
</evidence>
<dbReference type="PANTHER" id="PTHR43788">
    <property type="entry name" value="DNA2/NAM7 HELICASE FAMILY MEMBER"/>
    <property type="match status" value="1"/>
</dbReference>
<keyword evidence="4" id="KW-0067">ATP-binding</keyword>
<dbReference type="STRING" id="131310.A0A0N4ZTW8"/>
<evidence type="ECO:0000313" key="6">
    <source>
        <dbReference type="Proteomes" id="UP000038045"/>
    </source>
</evidence>
<dbReference type="GO" id="GO:0005524">
    <property type="term" value="F:ATP binding"/>
    <property type="evidence" value="ECO:0007669"/>
    <property type="project" value="UniProtKB-KW"/>
</dbReference>
<evidence type="ECO:0000256" key="2">
    <source>
        <dbReference type="ARBA" id="ARBA00022801"/>
    </source>
</evidence>
<protein>
    <submittedName>
        <fullName evidence="7">AAA_12 domain-containing protein</fullName>
    </submittedName>
</protein>
<reference evidence="7" key="1">
    <citation type="submission" date="2017-02" db="UniProtKB">
        <authorList>
            <consortium name="WormBaseParasite"/>
        </authorList>
    </citation>
    <scope>IDENTIFICATION</scope>
</reference>
<dbReference type="PANTHER" id="PTHR43788:SF16">
    <property type="entry name" value="HELICASE WITH ZINC FINGER 2"/>
    <property type="match status" value="1"/>
</dbReference>
<feature type="domain" description="DNA2/NAM7 helicase-like C-terminal" evidence="5">
    <location>
        <begin position="474"/>
        <end position="571"/>
    </location>
</feature>
<keyword evidence="2" id="KW-0378">Hydrolase</keyword>
<dbReference type="GO" id="GO:0016787">
    <property type="term" value="F:hydrolase activity"/>
    <property type="evidence" value="ECO:0007669"/>
    <property type="project" value="UniProtKB-KW"/>
</dbReference>
<dbReference type="SUPFAM" id="SSF52540">
    <property type="entry name" value="P-loop containing nucleoside triphosphate hydrolases"/>
    <property type="match status" value="1"/>
</dbReference>
<dbReference type="InterPro" id="IPR047187">
    <property type="entry name" value="SF1_C_Upf1"/>
</dbReference>
<dbReference type="CDD" id="cd18808">
    <property type="entry name" value="SF1_C_Upf1"/>
    <property type="match status" value="1"/>
</dbReference>
<dbReference type="InterPro" id="IPR050534">
    <property type="entry name" value="Coronavir_polyprotein_1ab"/>
</dbReference>
<dbReference type="Proteomes" id="UP000038045">
    <property type="component" value="Unplaced"/>
</dbReference>
<keyword evidence="1" id="KW-0547">Nucleotide-binding</keyword>
<accession>A0A0N4ZTW8</accession>
<evidence type="ECO:0000313" key="7">
    <source>
        <dbReference type="WBParaSite" id="PTRK_0001197000.1"/>
    </source>
</evidence>
<keyword evidence="3" id="KW-0347">Helicase</keyword>
<evidence type="ECO:0000256" key="1">
    <source>
        <dbReference type="ARBA" id="ARBA00022741"/>
    </source>
</evidence>
<dbReference type="InterPro" id="IPR027417">
    <property type="entry name" value="P-loop_NTPase"/>
</dbReference>
<name>A0A0N4ZTW8_PARTI</name>
<dbReference type="WBParaSite" id="PTRK_0001197000.1">
    <property type="protein sequence ID" value="PTRK_0001197000.1"/>
    <property type="gene ID" value="PTRK_0001197000"/>
</dbReference>
<organism evidence="6 7">
    <name type="scientific">Parastrongyloides trichosuri</name>
    <name type="common">Possum-specific nematode worm</name>
    <dbReference type="NCBI Taxonomy" id="131310"/>
    <lineage>
        <taxon>Eukaryota</taxon>
        <taxon>Metazoa</taxon>
        <taxon>Ecdysozoa</taxon>
        <taxon>Nematoda</taxon>
        <taxon>Chromadorea</taxon>
        <taxon>Rhabditida</taxon>
        <taxon>Tylenchina</taxon>
        <taxon>Panagrolaimomorpha</taxon>
        <taxon>Strongyloidoidea</taxon>
        <taxon>Strongyloididae</taxon>
        <taxon>Parastrongyloides</taxon>
    </lineage>
</organism>